<organism evidence="10 11">
    <name type="scientific">Acinetobacter albensis</name>
    <dbReference type="NCBI Taxonomy" id="1673609"/>
    <lineage>
        <taxon>Bacteria</taxon>
        <taxon>Pseudomonadati</taxon>
        <taxon>Pseudomonadota</taxon>
        <taxon>Gammaproteobacteria</taxon>
        <taxon>Moraxellales</taxon>
        <taxon>Moraxellaceae</taxon>
        <taxon>Acinetobacter</taxon>
    </lineage>
</organism>
<keyword evidence="3 7" id="KW-0812">Transmembrane</keyword>
<evidence type="ECO:0000256" key="6">
    <source>
        <dbReference type="ARBA" id="ARBA00023136"/>
    </source>
</evidence>
<evidence type="ECO:0000259" key="8">
    <source>
        <dbReference type="Pfam" id="PF01545"/>
    </source>
</evidence>
<dbReference type="InterPro" id="IPR002524">
    <property type="entry name" value="Cation_efflux"/>
</dbReference>
<keyword evidence="4" id="KW-0406">Ion transport</keyword>
<dbReference type="GO" id="GO:0006829">
    <property type="term" value="P:zinc ion transport"/>
    <property type="evidence" value="ECO:0007669"/>
    <property type="project" value="UniProtKB-KW"/>
</dbReference>
<dbReference type="InterPro" id="IPR040177">
    <property type="entry name" value="SLC30A9"/>
</dbReference>
<keyword evidence="4" id="KW-0864">Zinc transport</keyword>
<accession>A0A1C4GU13</accession>
<dbReference type="PANTHER" id="PTHR13414">
    <property type="entry name" value="HUEL-CATION TRANSPORTER"/>
    <property type="match status" value="1"/>
</dbReference>
<dbReference type="Pfam" id="PF01545">
    <property type="entry name" value="Cation_efflux"/>
    <property type="match status" value="1"/>
</dbReference>
<keyword evidence="4" id="KW-0862">Zinc</keyword>
<reference evidence="9 12" key="2">
    <citation type="submission" date="2024-12" db="EMBL/GenBank/DDBJ databases">
        <title>C001-4G Acinetobacter sp. assembled genome.</title>
        <authorList>
            <person name="D'Arcy K."/>
            <person name="Kingdon A.D.H."/>
            <person name="Breen A."/>
            <person name="Mckeown C."/>
            <person name="Allman E."/>
            <person name="Sharma P."/>
            <person name="Mcleman A."/>
            <person name="Roberts A.P."/>
        </authorList>
    </citation>
    <scope>NUCLEOTIDE SEQUENCE [LARGE SCALE GENOMIC DNA]</scope>
    <source>
        <strain evidence="9 12">C1-4G</strain>
    </source>
</reference>
<dbReference type="SUPFAM" id="SSF160240">
    <property type="entry name" value="Cation efflux protein cytoplasmic domain-like"/>
    <property type="match status" value="1"/>
</dbReference>
<evidence type="ECO:0000256" key="4">
    <source>
        <dbReference type="ARBA" id="ARBA00022906"/>
    </source>
</evidence>
<comment type="subcellular location">
    <subcellularLocation>
        <location evidence="1">Membrane</location>
        <topology evidence="1">Multi-pass membrane protein</topology>
    </subcellularLocation>
</comment>
<dbReference type="RefSeq" id="WP_092718432.1">
    <property type="nucleotide sequence ID" value="NZ_FMBK01000003.1"/>
</dbReference>
<dbReference type="AlphaFoldDB" id="A0A1C4GU13"/>
<keyword evidence="12" id="KW-1185">Reference proteome</keyword>
<evidence type="ECO:0000313" key="9">
    <source>
        <dbReference type="EMBL" id="MFN0297231.1"/>
    </source>
</evidence>
<dbReference type="InterPro" id="IPR036837">
    <property type="entry name" value="Cation_efflux_CTD_sf"/>
</dbReference>
<reference evidence="10 11" key="1">
    <citation type="submission" date="2016-08" db="EMBL/GenBank/DDBJ databases">
        <authorList>
            <person name="Seilhamer J.J."/>
        </authorList>
    </citation>
    <scope>NUCLEOTIDE SEQUENCE [LARGE SCALE GENOMIC DNA]</scope>
    <source>
        <strain evidence="10 11">ANC 4874</strain>
    </source>
</reference>
<feature type="transmembrane region" description="Helical" evidence="7">
    <location>
        <begin position="7"/>
        <end position="29"/>
    </location>
</feature>
<evidence type="ECO:0000256" key="5">
    <source>
        <dbReference type="ARBA" id="ARBA00022989"/>
    </source>
</evidence>
<gene>
    <name evidence="9" type="ORF">ACKVE0_06775</name>
    <name evidence="10" type="ORF">GA0116959_103195</name>
</gene>
<dbReference type="SUPFAM" id="SSF161111">
    <property type="entry name" value="Cation efflux protein transmembrane domain-like"/>
    <property type="match status" value="1"/>
</dbReference>
<dbReference type="NCBIfam" id="TIGR01297">
    <property type="entry name" value="CDF"/>
    <property type="match status" value="1"/>
</dbReference>
<evidence type="ECO:0000313" key="12">
    <source>
        <dbReference type="Proteomes" id="UP001632339"/>
    </source>
</evidence>
<evidence type="ECO:0000256" key="1">
    <source>
        <dbReference type="ARBA" id="ARBA00004141"/>
    </source>
</evidence>
<dbReference type="GO" id="GO:0008324">
    <property type="term" value="F:monoatomic cation transmembrane transporter activity"/>
    <property type="evidence" value="ECO:0007669"/>
    <property type="project" value="InterPro"/>
</dbReference>
<dbReference type="EMBL" id="FMBK01000003">
    <property type="protein sequence ID" value="SCC71345.1"/>
    <property type="molecule type" value="Genomic_DNA"/>
</dbReference>
<protein>
    <submittedName>
        <fullName evidence="10">Cation diffusion facilitator family transporter</fullName>
    </submittedName>
</protein>
<keyword evidence="2" id="KW-0813">Transport</keyword>
<dbReference type="InterPro" id="IPR058533">
    <property type="entry name" value="Cation_efflux_TM"/>
</dbReference>
<keyword evidence="6 7" id="KW-0472">Membrane</keyword>
<feature type="transmembrane region" description="Helical" evidence="7">
    <location>
        <begin position="35"/>
        <end position="54"/>
    </location>
</feature>
<feature type="transmembrane region" description="Helical" evidence="7">
    <location>
        <begin position="116"/>
        <end position="136"/>
    </location>
</feature>
<dbReference type="Proteomes" id="UP001632339">
    <property type="component" value="Unassembled WGS sequence"/>
</dbReference>
<feature type="domain" description="Cation efflux protein transmembrane" evidence="8">
    <location>
        <begin position="10"/>
        <end position="217"/>
    </location>
</feature>
<feature type="transmembrane region" description="Helical" evidence="7">
    <location>
        <begin position="157"/>
        <end position="180"/>
    </location>
</feature>
<evidence type="ECO:0000256" key="7">
    <source>
        <dbReference type="SAM" id="Phobius"/>
    </source>
</evidence>
<evidence type="ECO:0000256" key="2">
    <source>
        <dbReference type="ARBA" id="ARBA00022448"/>
    </source>
</evidence>
<evidence type="ECO:0000313" key="11">
    <source>
        <dbReference type="Proteomes" id="UP000243661"/>
    </source>
</evidence>
<keyword evidence="5 7" id="KW-1133">Transmembrane helix</keyword>
<dbReference type="EMBL" id="JBJXCW010000005">
    <property type="protein sequence ID" value="MFN0297231.1"/>
    <property type="molecule type" value="Genomic_DNA"/>
</dbReference>
<dbReference type="InterPro" id="IPR027469">
    <property type="entry name" value="Cation_efflux_TMD_sf"/>
</dbReference>
<evidence type="ECO:0000256" key="3">
    <source>
        <dbReference type="ARBA" id="ARBA00022692"/>
    </source>
</evidence>
<name>A0A1C4GU13_9GAMM</name>
<dbReference type="Gene3D" id="1.20.1510.10">
    <property type="entry name" value="Cation efflux protein transmembrane domain"/>
    <property type="match status" value="1"/>
</dbReference>
<feature type="transmembrane region" description="Helical" evidence="7">
    <location>
        <begin position="75"/>
        <end position="96"/>
    </location>
</feature>
<dbReference type="Proteomes" id="UP000243661">
    <property type="component" value="Unassembled WGS sequence"/>
</dbReference>
<feature type="transmembrane region" description="Helical" evidence="7">
    <location>
        <begin position="192"/>
        <end position="209"/>
    </location>
</feature>
<evidence type="ECO:0000313" key="10">
    <source>
        <dbReference type="EMBL" id="SCC71345.1"/>
    </source>
</evidence>
<proteinExistence type="predicted"/>
<dbReference type="PANTHER" id="PTHR13414:SF9">
    <property type="entry name" value="PROTON-COUPLED ZINC ANTIPORTER SLC30A9, MITOCHONDRIAL"/>
    <property type="match status" value="1"/>
</dbReference>
<sequence>MSDSNKIVVYAALAGNLAIALVKFVAAYITNSSAMLSEAIHSVVDTLNEILLLYGIKKSQQSPNAQHPFGYGRELYFWAFIVSLMVFALGAVVSIYQGIQHVRYPEEMLSPNLNYIVLGIAILCEGISWLVALKAFRKTKGQLGYFEAFRRSKDPTTFTVLFEDTAALCGLFIALIGIYLAHALNIPELDGVASIFIGIVLAISAILLARETKGLLLGESADPQLRDHLLLIAQEDDAVFSANGVLTEQMGADQVIASLSLEFEDHLTSDDIEACVNRIEAKIKQIHPEIMALFVKPQTKKVWLQRMKGRLE</sequence>
<dbReference type="GO" id="GO:0016020">
    <property type="term" value="C:membrane"/>
    <property type="evidence" value="ECO:0007669"/>
    <property type="project" value="UniProtKB-SubCell"/>
</dbReference>
<dbReference type="OrthoDB" id="9806522at2"/>